<evidence type="ECO:0000313" key="2">
    <source>
        <dbReference type="EMBL" id="KYP74847.1"/>
    </source>
</evidence>
<reference evidence="2 3" key="1">
    <citation type="journal article" date="2012" name="Nat. Biotechnol.">
        <title>Draft genome sequence of pigeonpea (Cajanus cajan), an orphan legume crop of resource-poor farmers.</title>
        <authorList>
            <person name="Varshney R.K."/>
            <person name="Chen W."/>
            <person name="Li Y."/>
            <person name="Bharti A.K."/>
            <person name="Saxena R.K."/>
            <person name="Schlueter J.A."/>
            <person name="Donoghue M.T."/>
            <person name="Azam S."/>
            <person name="Fan G."/>
            <person name="Whaley A.M."/>
            <person name="Farmer A.D."/>
            <person name="Sheridan J."/>
            <person name="Iwata A."/>
            <person name="Tuteja R."/>
            <person name="Penmetsa R.V."/>
            <person name="Wu W."/>
            <person name="Upadhyaya H.D."/>
            <person name="Yang S.P."/>
            <person name="Shah T."/>
            <person name="Saxena K.B."/>
            <person name="Michael T."/>
            <person name="McCombie W.R."/>
            <person name="Yang B."/>
            <person name="Zhang G."/>
            <person name="Yang H."/>
            <person name="Wang J."/>
            <person name="Spillane C."/>
            <person name="Cook D.R."/>
            <person name="May G.D."/>
            <person name="Xu X."/>
            <person name="Jackson S.A."/>
        </authorList>
    </citation>
    <scope>NUCLEOTIDE SEQUENCE [LARGE SCALE GENOMIC DNA]</scope>
    <source>
        <strain evidence="3">cv. Asha</strain>
    </source>
</reference>
<dbReference type="Gene3D" id="3.30.1780.10">
    <property type="entry name" value="ornithine cyclodeaminase, domain 1"/>
    <property type="match status" value="2"/>
</dbReference>
<dbReference type="GO" id="GO:0005737">
    <property type="term" value="C:cytoplasm"/>
    <property type="evidence" value="ECO:0007669"/>
    <property type="project" value="TreeGrafter"/>
</dbReference>
<dbReference type="SUPFAM" id="SSF51735">
    <property type="entry name" value="NAD(P)-binding Rossmann-fold domains"/>
    <property type="match status" value="2"/>
</dbReference>
<dbReference type="InterPro" id="IPR003462">
    <property type="entry name" value="ODC_Mu_crystall"/>
</dbReference>
<sequence length="199" mass="21416">MATTVPSSPVFISSDTLCNILTHRTLIDHFQSTLPNATTILETPIRQHYPLSPSSSLLLMPSWSSSPSLPYAGVKLVTHFPQNSARNLPGVQGTYVLFSSATGQTLAAMDSTHLTLYRTACVSVFVDNEAALVEAGELLGAFQRGVITRDHIQGTLVDLVSGLKVGRKTSHEITVFKSVGSAVVDMLAAQFVYETYTTT</sequence>
<evidence type="ECO:0000313" key="3">
    <source>
        <dbReference type="Proteomes" id="UP000075243"/>
    </source>
</evidence>
<dbReference type="Pfam" id="PF02423">
    <property type="entry name" value="OCD_Mu_crystall"/>
    <property type="match status" value="1"/>
</dbReference>
<name>A0A151U6F3_CAJCA</name>
<dbReference type="OMA" id="PIRQHYP"/>
<dbReference type="AlphaFoldDB" id="A0A151U6F3"/>
<evidence type="ECO:0000256" key="1">
    <source>
        <dbReference type="ARBA" id="ARBA00008903"/>
    </source>
</evidence>
<dbReference type="Gene3D" id="3.40.50.720">
    <property type="entry name" value="NAD(P)-binding Rossmann-like Domain"/>
    <property type="match status" value="1"/>
</dbReference>
<dbReference type="PANTHER" id="PTHR13812:SF19">
    <property type="entry name" value="KETIMINE REDUCTASE MU-CRYSTALLIN"/>
    <property type="match status" value="1"/>
</dbReference>
<comment type="similarity">
    <text evidence="1">Belongs to the ornithine cyclodeaminase/mu-crystallin family.</text>
</comment>
<keyword evidence="3" id="KW-1185">Reference proteome</keyword>
<organism evidence="2 3">
    <name type="scientific">Cajanus cajan</name>
    <name type="common">Pigeon pea</name>
    <name type="synonym">Cajanus indicus</name>
    <dbReference type="NCBI Taxonomy" id="3821"/>
    <lineage>
        <taxon>Eukaryota</taxon>
        <taxon>Viridiplantae</taxon>
        <taxon>Streptophyta</taxon>
        <taxon>Embryophyta</taxon>
        <taxon>Tracheophyta</taxon>
        <taxon>Spermatophyta</taxon>
        <taxon>Magnoliopsida</taxon>
        <taxon>eudicotyledons</taxon>
        <taxon>Gunneridae</taxon>
        <taxon>Pentapetalae</taxon>
        <taxon>rosids</taxon>
        <taxon>fabids</taxon>
        <taxon>Fabales</taxon>
        <taxon>Fabaceae</taxon>
        <taxon>Papilionoideae</taxon>
        <taxon>50 kb inversion clade</taxon>
        <taxon>NPAAA clade</taxon>
        <taxon>indigoferoid/millettioid clade</taxon>
        <taxon>Phaseoleae</taxon>
        <taxon>Cajanus</taxon>
    </lineage>
</organism>
<dbReference type="EMBL" id="CM003604">
    <property type="protein sequence ID" value="KYP74847.1"/>
    <property type="molecule type" value="Genomic_DNA"/>
</dbReference>
<dbReference type="STRING" id="3821.A0A151U6F3"/>
<dbReference type="Proteomes" id="UP000075243">
    <property type="component" value="Chromosome 2"/>
</dbReference>
<dbReference type="InterPro" id="IPR036291">
    <property type="entry name" value="NAD(P)-bd_dom_sf"/>
</dbReference>
<dbReference type="Gramene" id="C.cajan_07337.t">
    <property type="protein sequence ID" value="C.cajan_07337.t"/>
    <property type="gene ID" value="C.cajan_07337"/>
</dbReference>
<protein>
    <submittedName>
        <fullName evidence="2">Uncharacterized protein P11E10.01</fullName>
    </submittedName>
</protein>
<accession>A0A151U6F3</accession>
<dbReference type="PANTHER" id="PTHR13812">
    <property type="entry name" value="KETIMINE REDUCTASE MU-CRYSTALLIN"/>
    <property type="match status" value="1"/>
</dbReference>
<gene>
    <name evidence="2" type="ORF">KK1_007540</name>
</gene>
<dbReference type="InterPro" id="IPR023401">
    <property type="entry name" value="ODC_N"/>
</dbReference>
<proteinExistence type="inferred from homology"/>